<keyword evidence="2" id="KW-0812">Transmembrane</keyword>
<evidence type="ECO:0000313" key="4">
    <source>
        <dbReference type="Proteomes" id="UP001301769"/>
    </source>
</evidence>
<dbReference type="GO" id="GO:0045271">
    <property type="term" value="C:respiratory chain complex I"/>
    <property type="evidence" value="ECO:0007669"/>
    <property type="project" value="InterPro"/>
</dbReference>
<feature type="region of interest" description="Disordered" evidence="1">
    <location>
        <begin position="37"/>
        <end position="61"/>
    </location>
</feature>
<evidence type="ECO:0000256" key="2">
    <source>
        <dbReference type="SAM" id="Phobius"/>
    </source>
</evidence>
<dbReference type="AlphaFoldDB" id="A0AAN6YJ49"/>
<proteinExistence type="predicted"/>
<comment type="caution">
    <text evidence="3">The sequence shown here is derived from an EMBL/GenBank/DDBJ whole genome shotgun (WGS) entry which is preliminary data.</text>
</comment>
<accession>A0AAN6YJ49</accession>
<keyword evidence="2" id="KW-0472">Membrane</keyword>
<dbReference type="PANTHER" id="PTHR36987">
    <property type="entry name" value="NADH DEHYDROGENASE [UBIQUINONE] 1 BETA SUBCOMPLEX SUBUNIT 2-LIKE"/>
    <property type="match status" value="1"/>
</dbReference>
<dbReference type="PANTHER" id="PTHR36987:SF1">
    <property type="entry name" value="NADH DEHYDROGENASE [UBIQUINONE] 1 BETA SUBCOMPLEX SUBUNIT 2"/>
    <property type="match status" value="1"/>
</dbReference>
<reference evidence="3" key="1">
    <citation type="journal article" date="2023" name="Mol. Phylogenet. Evol.">
        <title>Genome-scale phylogeny and comparative genomics of the fungal order Sordariales.</title>
        <authorList>
            <person name="Hensen N."/>
            <person name="Bonometti L."/>
            <person name="Westerberg I."/>
            <person name="Brannstrom I.O."/>
            <person name="Guillou S."/>
            <person name="Cros-Aarteil S."/>
            <person name="Calhoun S."/>
            <person name="Haridas S."/>
            <person name="Kuo A."/>
            <person name="Mondo S."/>
            <person name="Pangilinan J."/>
            <person name="Riley R."/>
            <person name="LaButti K."/>
            <person name="Andreopoulos B."/>
            <person name="Lipzen A."/>
            <person name="Chen C."/>
            <person name="Yan M."/>
            <person name="Daum C."/>
            <person name="Ng V."/>
            <person name="Clum A."/>
            <person name="Steindorff A."/>
            <person name="Ohm R.A."/>
            <person name="Martin F."/>
            <person name="Silar P."/>
            <person name="Natvig D.O."/>
            <person name="Lalanne C."/>
            <person name="Gautier V."/>
            <person name="Ament-Velasquez S.L."/>
            <person name="Kruys A."/>
            <person name="Hutchinson M.I."/>
            <person name="Powell A.J."/>
            <person name="Barry K."/>
            <person name="Miller A.N."/>
            <person name="Grigoriev I.V."/>
            <person name="Debuchy R."/>
            <person name="Gladieux P."/>
            <person name="Hiltunen Thoren M."/>
            <person name="Johannesson H."/>
        </authorList>
    </citation>
    <scope>NUCLEOTIDE SEQUENCE</scope>
    <source>
        <strain evidence="3">PSN293</strain>
    </source>
</reference>
<dbReference type="Proteomes" id="UP001301769">
    <property type="component" value="Unassembled WGS sequence"/>
</dbReference>
<feature type="compositionally biased region" description="Basic and acidic residues" evidence="1">
    <location>
        <begin position="37"/>
        <end position="60"/>
    </location>
</feature>
<evidence type="ECO:0000256" key="1">
    <source>
        <dbReference type="SAM" id="MobiDB-lite"/>
    </source>
</evidence>
<evidence type="ECO:0000313" key="3">
    <source>
        <dbReference type="EMBL" id="KAK4219403.1"/>
    </source>
</evidence>
<protein>
    <submittedName>
        <fullName evidence="3">Uncharacterized protein</fullName>
    </submittedName>
</protein>
<sequence>MAGANQRIYKIAGTGLGASMWFFLFYRAKKDGTKFLSQDDERSENTLRSSHPDTNRELYRSRPPRLEASMGTLNVLFFEPGHRWRDFESRRRNCINKMHGIDNTRETWEQRHQKAAWLSTSGRHHLYTGGPIRIEEITRK</sequence>
<keyword evidence="2" id="KW-1133">Transmembrane helix</keyword>
<keyword evidence="4" id="KW-1185">Reference proteome</keyword>
<organism evidence="3 4">
    <name type="scientific">Rhypophila decipiens</name>
    <dbReference type="NCBI Taxonomy" id="261697"/>
    <lineage>
        <taxon>Eukaryota</taxon>
        <taxon>Fungi</taxon>
        <taxon>Dikarya</taxon>
        <taxon>Ascomycota</taxon>
        <taxon>Pezizomycotina</taxon>
        <taxon>Sordariomycetes</taxon>
        <taxon>Sordariomycetidae</taxon>
        <taxon>Sordariales</taxon>
        <taxon>Naviculisporaceae</taxon>
        <taxon>Rhypophila</taxon>
    </lineage>
</organism>
<dbReference type="EMBL" id="MU858048">
    <property type="protein sequence ID" value="KAK4219403.1"/>
    <property type="molecule type" value="Genomic_DNA"/>
</dbReference>
<dbReference type="InterPro" id="IPR044980">
    <property type="entry name" value="NDUFB2_plant/fungi"/>
</dbReference>
<feature type="transmembrane region" description="Helical" evidence="2">
    <location>
        <begin position="6"/>
        <end position="26"/>
    </location>
</feature>
<dbReference type="GO" id="GO:0005743">
    <property type="term" value="C:mitochondrial inner membrane"/>
    <property type="evidence" value="ECO:0007669"/>
    <property type="project" value="InterPro"/>
</dbReference>
<reference evidence="3" key="2">
    <citation type="submission" date="2023-05" db="EMBL/GenBank/DDBJ databases">
        <authorList>
            <consortium name="Lawrence Berkeley National Laboratory"/>
            <person name="Steindorff A."/>
            <person name="Hensen N."/>
            <person name="Bonometti L."/>
            <person name="Westerberg I."/>
            <person name="Brannstrom I.O."/>
            <person name="Guillou S."/>
            <person name="Cros-Aarteil S."/>
            <person name="Calhoun S."/>
            <person name="Haridas S."/>
            <person name="Kuo A."/>
            <person name="Mondo S."/>
            <person name="Pangilinan J."/>
            <person name="Riley R."/>
            <person name="Labutti K."/>
            <person name="Andreopoulos B."/>
            <person name="Lipzen A."/>
            <person name="Chen C."/>
            <person name="Yanf M."/>
            <person name="Daum C."/>
            <person name="Ng V."/>
            <person name="Clum A."/>
            <person name="Ohm R."/>
            <person name="Martin F."/>
            <person name="Silar P."/>
            <person name="Natvig D."/>
            <person name="Lalanne C."/>
            <person name="Gautier V."/>
            <person name="Ament-Velasquez S.L."/>
            <person name="Kruys A."/>
            <person name="Hutchinson M.I."/>
            <person name="Powell A.J."/>
            <person name="Barry K."/>
            <person name="Miller A.N."/>
            <person name="Grigoriev I.V."/>
            <person name="Debuchy R."/>
            <person name="Gladieux P."/>
            <person name="Thoren M.H."/>
            <person name="Johannesson H."/>
        </authorList>
    </citation>
    <scope>NUCLEOTIDE SEQUENCE</scope>
    <source>
        <strain evidence="3">PSN293</strain>
    </source>
</reference>
<gene>
    <name evidence="3" type="ORF">QBC37DRAFT_409968</name>
</gene>
<name>A0AAN6YJ49_9PEZI</name>